<dbReference type="AlphaFoldDB" id="A0A7J7L4K7"/>
<feature type="non-terminal residue" evidence="1">
    <location>
        <position position="61"/>
    </location>
</feature>
<name>A0A7J7L4K7_9MAGN</name>
<proteinExistence type="predicted"/>
<protein>
    <submittedName>
        <fullName evidence="1">Uncharacterized protein</fullName>
    </submittedName>
</protein>
<evidence type="ECO:0000313" key="2">
    <source>
        <dbReference type="Proteomes" id="UP000541444"/>
    </source>
</evidence>
<organism evidence="1 2">
    <name type="scientific">Kingdonia uniflora</name>
    <dbReference type="NCBI Taxonomy" id="39325"/>
    <lineage>
        <taxon>Eukaryota</taxon>
        <taxon>Viridiplantae</taxon>
        <taxon>Streptophyta</taxon>
        <taxon>Embryophyta</taxon>
        <taxon>Tracheophyta</taxon>
        <taxon>Spermatophyta</taxon>
        <taxon>Magnoliopsida</taxon>
        <taxon>Ranunculales</taxon>
        <taxon>Circaeasteraceae</taxon>
        <taxon>Kingdonia</taxon>
    </lineage>
</organism>
<keyword evidence="2" id="KW-1185">Reference proteome</keyword>
<comment type="caution">
    <text evidence="1">The sequence shown here is derived from an EMBL/GenBank/DDBJ whole genome shotgun (WGS) entry which is preliminary data.</text>
</comment>
<reference evidence="1 2" key="1">
    <citation type="journal article" date="2020" name="IScience">
        <title>Genome Sequencing of the Endangered Kingdonia uniflora (Circaeasteraceae, Ranunculales) Reveals Potential Mechanisms of Evolutionary Specialization.</title>
        <authorList>
            <person name="Sun Y."/>
            <person name="Deng T."/>
            <person name="Zhang A."/>
            <person name="Moore M.J."/>
            <person name="Landis J.B."/>
            <person name="Lin N."/>
            <person name="Zhang H."/>
            <person name="Zhang X."/>
            <person name="Huang J."/>
            <person name="Zhang X."/>
            <person name="Sun H."/>
            <person name="Wang H."/>
        </authorList>
    </citation>
    <scope>NUCLEOTIDE SEQUENCE [LARGE SCALE GENOMIC DNA]</scope>
    <source>
        <strain evidence="1">TB1705</strain>
        <tissue evidence="1">Leaf</tissue>
    </source>
</reference>
<evidence type="ECO:0000313" key="1">
    <source>
        <dbReference type="EMBL" id="KAF6137537.1"/>
    </source>
</evidence>
<dbReference type="Proteomes" id="UP000541444">
    <property type="component" value="Unassembled WGS sequence"/>
</dbReference>
<sequence length="61" mass="7140">FRLAEDSKLNANWEATQVISGHMELIYQICVNIRMYNSKDELLEKDAELSSTRVPYEEVTF</sequence>
<accession>A0A7J7L4K7</accession>
<gene>
    <name evidence="1" type="ORF">GIB67_031816</name>
</gene>
<dbReference type="EMBL" id="JACGCM010002647">
    <property type="protein sequence ID" value="KAF6137537.1"/>
    <property type="molecule type" value="Genomic_DNA"/>
</dbReference>